<dbReference type="GO" id="GO:0003950">
    <property type="term" value="F:NAD+ poly-ADP-ribosyltransferase activity"/>
    <property type="evidence" value="ECO:0007669"/>
    <property type="project" value="InterPro"/>
</dbReference>
<evidence type="ECO:0000256" key="2">
    <source>
        <dbReference type="SAM" id="SignalP"/>
    </source>
</evidence>
<evidence type="ECO:0000259" key="3">
    <source>
        <dbReference type="Pfam" id="PF00644"/>
    </source>
</evidence>
<evidence type="ECO:0000256" key="1">
    <source>
        <dbReference type="SAM" id="MobiDB-lite"/>
    </source>
</evidence>
<comment type="caution">
    <text evidence="4">The sequence shown here is derived from an EMBL/GenBank/DDBJ whole genome shotgun (WGS) entry which is preliminary data.</text>
</comment>
<evidence type="ECO:0000313" key="5">
    <source>
        <dbReference type="Proteomes" id="UP000521872"/>
    </source>
</evidence>
<organism evidence="4 5">
    <name type="scientific">Agrocybe pediades</name>
    <dbReference type="NCBI Taxonomy" id="84607"/>
    <lineage>
        <taxon>Eukaryota</taxon>
        <taxon>Fungi</taxon>
        <taxon>Dikarya</taxon>
        <taxon>Basidiomycota</taxon>
        <taxon>Agaricomycotina</taxon>
        <taxon>Agaricomycetes</taxon>
        <taxon>Agaricomycetidae</taxon>
        <taxon>Agaricales</taxon>
        <taxon>Agaricineae</taxon>
        <taxon>Strophariaceae</taxon>
        <taxon>Agrocybe</taxon>
    </lineage>
</organism>
<proteinExistence type="predicted"/>
<dbReference type="InterPro" id="IPR012317">
    <property type="entry name" value="Poly(ADP-ribose)pol_cat_dom"/>
</dbReference>
<dbReference type="PANTHER" id="PTHR31681:SF3">
    <property type="entry name" value="OS04G0690100 PROTEIN"/>
    <property type="match status" value="1"/>
</dbReference>
<gene>
    <name evidence="4" type="ORF">D9613_007450</name>
</gene>
<keyword evidence="5" id="KW-1185">Reference proteome</keyword>
<feature type="chain" id="PRO_5034592085" description="PARP catalytic domain-containing protein" evidence="2">
    <location>
        <begin position="22"/>
        <end position="485"/>
    </location>
</feature>
<dbReference type="PANTHER" id="PTHR31681">
    <property type="entry name" value="C2H2-LIKE ZINC FINGER PROTEIN"/>
    <property type="match status" value="1"/>
</dbReference>
<feature type="domain" description="PARP catalytic" evidence="3">
    <location>
        <begin position="341"/>
        <end position="457"/>
    </location>
</feature>
<feature type="compositionally biased region" description="Low complexity" evidence="1">
    <location>
        <begin position="42"/>
        <end position="77"/>
    </location>
</feature>
<feature type="compositionally biased region" description="Pro residues" evidence="1">
    <location>
        <begin position="28"/>
        <end position="41"/>
    </location>
</feature>
<dbReference type="Proteomes" id="UP000521872">
    <property type="component" value="Unassembled WGS sequence"/>
</dbReference>
<keyword evidence="2" id="KW-0732">Signal</keyword>
<feature type="signal peptide" evidence="2">
    <location>
        <begin position="1"/>
        <end position="21"/>
    </location>
</feature>
<protein>
    <recommendedName>
        <fullName evidence="3">PARP catalytic domain-containing protein</fullName>
    </recommendedName>
</protein>
<dbReference type="EMBL" id="JAACJL010000045">
    <property type="protein sequence ID" value="KAF4613926.1"/>
    <property type="molecule type" value="Genomic_DNA"/>
</dbReference>
<dbReference type="SUPFAM" id="SSF56399">
    <property type="entry name" value="ADP-ribosylation"/>
    <property type="match status" value="1"/>
</dbReference>
<dbReference type="AlphaFoldDB" id="A0A8H4QNB2"/>
<feature type="region of interest" description="Disordered" evidence="1">
    <location>
        <begin position="22"/>
        <end position="77"/>
    </location>
</feature>
<evidence type="ECO:0000313" key="4">
    <source>
        <dbReference type="EMBL" id="KAF4613926.1"/>
    </source>
</evidence>
<dbReference type="Pfam" id="PF00644">
    <property type="entry name" value="PARP"/>
    <property type="match status" value="1"/>
</dbReference>
<name>A0A8H4QNB2_9AGAR</name>
<reference evidence="4 5" key="1">
    <citation type="submission" date="2019-12" db="EMBL/GenBank/DDBJ databases">
        <authorList>
            <person name="Floudas D."/>
            <person name="Bentzer J."/>
            <person name="Ahren D."/>
            <person name="Johansson T."/>
            <person name="Persson P."/>
            <person name="Tunlid A."/>
        </authorList>
    </citation>
    <scope>NUCLEOTIDE SEQUENCE [LARGE SCALE GENOMIC DNA]</scope>
    <source>
        <strain evidence="4 5">CBS 102.39</strain>
    </source>
</reference>
<feature type="region of interest" description="Disordered" evidence="1">
    <location>
        <begin position="158"/>
        <end position="178"/>
    </location>
</feature>
<dbReference type="Gene3D" id="3.90.228.10">
    <property type="match status" value="1"/>
</dbReference>
<sequence length="485" mass="51083">MTSHIPLALSILGTLASHSLGSLTQKAAPPPPPPPAAPPSVAPSGPAPSINGASSAPASAPSASANATNTASTGTTNAPANGAVALCDVCQLRPKYFDGNKTHPYCSKTCANKKLNGVGNTSGSQNCSFCHNRPKHNDGTKTHDFCSKACAKNALPQRKGTGSGWTAAGLSSSSQSISMNPVAHQQNNTNTATSTTAPSTTTTVSTTAVCQAPGCTNPPHMGHDYCSLAHKTPLLFAHRLGETLCLMCLQEPKMANSHFCSQACTDDAESKGPMILEVPVGHVTFKSVADQFKTSWRHVGTICPPVRRVYKILVPPASLSAYNAYRAAVEAQGQFLSSGRSEGNENRRWHGTRRVCNLGDKGQTQFCSASNCSLCCIIRTSYDISLWGKKTGWGRFGKGIYTSSTSSKSNDYSSNDCKSNLKAILLNKVVVGKGCKMIQDNTSLTAPPPGYDSVLAEKGGSLNYDELVVYSNDAIRPSFLVMYEP</sequence>
<accession>A0A8H4QNB2</accession>